<protein>
    <recommendedName>
        <fullName evidence="13">Polygalacturonase</fullName>
    </recommendedName>
</protein>
<dbReference type="EMBL" id="JAHRHJ020000008">
    <property type="protein sequence ID" value="KAH9306095.1"/>
    <property type="molecule type" value="Genomic_DNA"/>
</dbReference>
<name>A0AA38KV83_TAXCH</name>
<feature type="active site" evidence="8">
    <location>
        <position position="229"/>
    </location>
</feature>
<evidence type="ECO:0008006" key="13">
    <source>
        <dbReference type="Google" id="ProtNLM"/>
    </source>
</evidence>
<dbReference type="GO" id="GO:0004650">
    <property type="term" value="F:polygalacturonase activity"/>
    <property type="evidence" value="ECO:0007669"/>
    <property type="project" value="InterPro"/>
</dbReference>
<keyword evidence="6 9" id="KW-0326">Glycosidase</keyword>
<dbReference type="PROSITE" id="PS00502">
    <property type="entry name" value="POLYGALACTURONASE"/>
    <property type="match status" value="1"/>
</dbReference>
<sequence>MVNIKRLTFLALQFISIYVAADDAPFPETSLVRFNNRTLKTTSRLKAGYDLYAGRVFNVEAYGAVGNGIQDNTQAFAIAWNVACKASKAVLLVPGKKIFQINNSVFQGPCSPGFTFKIEGTITAPQDPAKWNNTNAVDFANSSWITVAELTITKSPSIHLTFNDCEFVRIRAVQIMSPAYSMNTDGIDILTSKNFEVIDCVISTGDDCMALGNGSSHILIRNLTCGPGHGISIGSLGKFNSSAEVSTIHIDGAKLTETQNGVRIKTWQGGSGMISDIQFKNIEMVNVHNPIIIDQYYCANTPNLCHNQ</sequence>
<evidence type="ECO:0000256" key="8">
    <source>
        <dbReference type="PROSITE-ProRule" id="PRU10052"/>
    </source>
</evidence>
<keyword evidence="5 9" id="KW-0378">Hydrolase</keyword>
<evidence type="ECO:0000256" key="10">
    <source>
        <dbReference type="SAM" id="SignalP"/>
    </source>
</evidence>
<dbReference type="PANTHER" id="PTHR31375">
    <property type="match status" value="1"/>
</dbReference>
<accession>A0AA38KV83</accession>
<comment type="caution">
    <text evidence="11">The sequence shown here is derived from an EMBL/GenBank/DDBJ whole genome shotgun (WGS) entry which is preliminary data.</text>
</comment>
<keyword evidence="10" id="KW-0732">Signal</keyword>
<dbReference type="OMA" id="TWEIACK"/>
<dbReference type="InterPro" id="IPR000743">
    <property type="entry name" value="Glyco_hydro_28"/>
</dbReference>
<reference evidence="11 12" key="1">
    <citation type="journal article" date="2021" name="Nat. Plants">
        <title>The Taxus genome provides insights into paclitaxel biosynthesis.</title>
        <authorList>
            <person name="Xiong X."/>
            <person name="Gou J."/>
            <person name="Liao Q."/>
            <person name="Li Y."/>
            <person name="Zhou Q."/>
            <person name="Bi G."/>
            <person name="Li C."/>
            <person name="Du R."/>
            <person name="Wang X."/>
            <person name="Sun T."/>
            <person name="Guo L."/>
            <person name="Liang H."/>
            <person name="Lu P."/>
            <person name="Wu Y."/>
            <person name="Zhang Z."/>
            <person name="Ro D.K."/>
            <person name="Shang Y."/>
            <person name="Huang S."/>
            <person name="Yan J."/>
        </authorList>
    </citation>
    <scope>NUCLEOTIDE SEQUENCE [LARGE SCALE GENOMIC DNA]</scope>
    <source>
        <strain evidence="11">Ta-2019</strain>
    </source>
</reference>
<proteinExistence type="inferred from homology"/>
<dbReference type="GO" id="GO:0071555">
    <property type="term" value="P:cell wall organization"/>
    <property type="evidence" value="ECO:0007669"/>
    <property type="project" value="UniProtKB-KW"/>
</dbReference>
<evidence type="ECO:0000256" key="9">
    <source>
        <dbReference type="RuleBase" id="RU361169"/>
    </source>
</evidence>
<organism evidence="11 12">
    <name type="scientific">Taxus chinensis</name>
    <name type="common">Chinese yew</name>
    <name type="synonym">Taxus wallichiana var. chinensis</name>
    <dbReference type="NCBI Taxonomy" id="29808"/>
    <lineage>
        <taxon>Eukaryota</taxon>
        <taxon>Viridiplantae</taxon>
        <taxon>Streptophyta</taxon>
        <taxon>Embryophyta</taxon>
        <taxon>Tracheophyta</taxon>
        <taxon>Spermatophyta</taxon>
        <taxon>Pinopsida</taxon>
        <taxon>Pinidae</taxon>
        <taxon>Conifers II</taxon>
        <taxon>Cupressales</taxon>
        <taxon>Taxaceae</taxon>
        <taxon>Taxus</taxon>
    </lineage>
</organism>
<feature type="non-terminal residue" evidence="11">
    <location>
        <position position="1"/>
    </location>
</feature>
<dbReference type="SUPFAM" id="SSF51126">
    <property type="entry name" value="Pectin lyase-like"/>
    <property type="match status" value="1"/>
</dbReference>
<dbReference type="InterPro" id="IPR012334">
    <property type="entry name" value="Pectin_lyas_fold"/>
</dbReference>
<feature type="signal peptide" evidence="10">
    <location>
        <begin position="1"/>
        <end position="21"/>
    </location>
</feature>
<evidence type="ECO:0000256" key="4">
    <source>
        <dbReference type="ARBA" id="ARBA00022525"/>
    </source>
</evidence>
<evidence type="ECO:0000256" key="6">
    <source>
        <dbReference type="ARBA" id="ARBA00023295"/>
    </source>
</evidence>
<evidence type="ECO:0000256" key="2">
    <source>
        <dbReference type="ARBA" id="ARBA00008834"/>
    </source>
</evidence>
<keyword evidence="12" id="KW-1185">Reference proteome</keyword>
<dbReference type="AlphaFoldDB" id="A0AA38KV83"/>
<evidence type="ECO:0000256" key="1">
    <source>
        <dbReference type="ARBA" id="ARBA00004191"/>
    </source>
</evidence>
<evidence type="ECO:0000313" key="12">
    <source>
        <dbReference type="Proteomes" id="UP000824469"/>
    </source>
</evidence>
<dbReference type="Gene3D" id="2.160.20.10">
    <property type="entry name" value="Single-stranded right-handed beta-helix, Pectin lyase-like"/>
    <property type="match status" value="2"/>
</dbReference>
<evidence type="ECO:0000256" key="7">
    <source>
        <dbReference type="ARBA" id="ARBA00023316"/>
    </source>
</evidence>
<evidence type="ECO:0000256" key="3">
    <source>
        <dbReference type="ARBA" id="ARBA00022512"/>
    </source>
</evidence>
<comment type="subcellular location">
    <subcellularLocation>
        <location evidence="1">Secreted</location>
        <location evidence="1">Cell wall</location>
    </subcellularLocation>
</comment>
<evidence type="ECO:0000313" key="11">
    <source>
        <dbReference type="EMBL" id="KAH9306095.1"/>
    </source>
</evidence>
<evidence type="ECO:0000256" key="5">
    <source>
        <dbReference type="ARBA" id="ARBA00022801"/>
    </source>
</evidence>
<dbReference type="Pfam" id="PF00295">
    <property type="entry name" value="Glyco_hydro_28"/>
    <property type="match status" value="1"/>
</dbReference>
<keyword evidence="3" id="KW-0134">Cell wall</keyword>
<dbReference type="Proteomes" id="UP000824469">
    <property type="component" value="Unassembled WGS sequence"/>
</dbReference>
<dbReference type="InterPro" id="IPR011050">
    <property type="entry name" value="Pectin_lyase_fold/virulence"/>
</dbReference>
<gene>
    <name evidence="11" type="ORF">KI387_010499</name>
</gene>
<comment type="similarity">
    <text evidence="2 9">Belongs to the glycosyl hydrolase 28 family.</text>
</comment>
<keyword evidence="4" id="KW-0964">Secreted</keyword>
<keyword evidence="7" id="KW-0961">Cell wall biogenesis/degradation</keyword>
<feature type="chain" id="PRO_5041442122" description="Polygalacturonase" evidence="10">
    <location>
        <begin position="22"/>
        <end position="308"/>
    </location>
</feature>
<dbReference type="GO" id="GO:0005975">
    <property type="term" value="P:carbohydrate metabolic process"/>
    <property type="evidence" value="ECO:0007669"/>
    <property type="project" value="InterPro"/>
</dbReference>